<accession>A0A2K1ZF57</accession>
<keyword evidence="2" id="KW-1185">Reference proteome</keyword>
<dbReference type="Proteomes" id="UP000006729">
    <property type="component" value="Chromosome 8"/>
</dbReference>
<evidence type="ECO:0000313" key="1">
    <source>
        <dbReference type="EMBL" id="PNT23914.1"/>
    </source>
</evidence>
<dbReference type="PANTHER" id="PTHR31170:SF25">
    <property type="entry name" value="BNAA09G04570D PROTEIN"/>
    <property type="match status" value="1"/>
</dbReference>
<dbReference type="InterPro" id="IPR004158">
    <property type="entry name" value="DUF247_pln"/>
</dbReference>
<dbReference type="InParanoid" id="A0A2K1ZF57"/>
<dbReference type="Pfam" id="PF03140">
    <property type="entry name" value="DUF247"/>
    <property type="match status" value="2"/>
</dbReference>
<sequence>MMLVDGCFIFEMFLKYSTMSLRRRNDPVFTPPGMLFDLRSNRMLLENQIPLFILQRLFEVVQIPKQRTHFLTELAFRLIKYMIPRDPRIHQQKFNQEGMTPLINQSNQKHLRCAELQAAGIRIKGARAENLLDIKNLTALEHFSSDTVQNITSYVFFMKNLFDSDKDVKLLQQRNILTNYDSTEKEVARKFKKLCEEVNLNESYYDGLFDQVGGA</sequence>
<dbReference type="STRING" id="3694.A0A2K1ZF57"/>
<dbReference type="PANTHER" id="PTHR31170">
    <property type="entry name" value="BNAC04G53230D PROTEIN"/>
    <property type="match status" value="1"/>
</dbReference>
<dbReference type="AlphaFoldDB" id="A0A2K1ZF57"/>
<reference evidence="1 2" key="1">
    <citation type="journal article" date="2006" name="Science">
        <title>The genome of black cottonwood, Populus trichocarpa (Torr. &amp; Gray).</title>
        <authorList>
            <person name="Tuskan G.A."/>
            <person name="Difazio S."/>
            <person name="Jansson S."/>
            <person name="Bohlmann J."/>
            <person name="Grigoriev I."/>
            <person name="Hellsten U."/>
            <person name="Putnam N."/>
            <person name="Ralph S."/>
            <person name="Rombauts S."/>
            <person name="Salamov A."/>
            <person name="Schein J."/>
            <person name="Sterck L."/>
            <person name="Aerts A."/>
            <person name="Bhalerao R.R."/>
            <person name="Bhalerao R.P."/>
            <person name="Blaudez D."/>
            <person name="Boerjan W."/>
            <person name="Brun A."/>
            <person name="Brunner A."/>
            <person name="Busov V."/>
            <person name="Campbell M."/>
            <person name="Carlson J."/>
            <person name="Chalot M."/>
            <person name="Chapman J."/>
            <person name="Chen G.L."/>
            <person name="Cooper D."/>
            <person name="Coutinho P.M."/>
            <person name="Couturier J."/>
            <person name="Covert S."/>
            <person name="Cronk Q."/>
            <person name="Cunningham R."/>
            <person name="Davis J."/>
            <person name="Degroeve S."/>
            <person name="Dejardin A."/>
            <person name="Depamphilis C."/>
            <person name="Detter J."/>
            <person name="Dirks B."/>
            <person name="Dubchak I."/>
            <person name="Duplessis S."/>
            <person name="Ehlting J."/>
            <person name="Ellis B."/>
            <person name="Gendler K."/>
            <person name="Goodstein D."/>
            <person name="Gribskov M."/>
            <person name="Grimwood J."/>
            <person name="Groover A."/>
            <person name="Gunter L."/>
            <person name="Hamberger B."/>
            <person name="Heinze B."/>
            <person name="Helariutta Y."/>
            <person name="Henrissat B."/>
            <person name="Holligan D."/>
            <person name="Holt R."/>
            <person name="Huang W."/>
            <person name="Islam-Faridi N."/>
            <person name="Jones S."/>
            <person name="Jones-Rhoades M."/>
            <person name="Jorgensen R."/>
            <person name="Joshi C."/>
            <person name="Kangasjarvi J."/>
            <person name="Karlsson J."/>
            <person name="Kelleher C."/>
            <person name="Kirkpatrick R."/>
            <person name="Kirst M."/>
            <person name="Kohler A."/>
            <person name="Kalluri U."/>
            <person name="Larimer F."/>
            <person name="Leebens-Mack J."/>
            <person name="Leple J.C."/>
            <person name="Locascio P."/>
            <person name="Lou Y."/>
            <person name="Lucas S."/>
            <person name="Martin F."/>
            <person name="Montanini B."/>
            <person name="Napoli C."/>
            <person name="Nelson D.R."/>
            <person name="Nelson C."/>
            <person name="Nieminen K."/>
            <person name="Nilsson O."/>
            <person name="Pereda V."/>
            <person name="Peter G."/>
            <person name="Philippe R."/>
            <person name="Pilate G."/>
            <person name="Poliakov A."/>
            <person name="Razumovskaya J."/>
            <person name="Richardson P."/>
            <person name="Rinaldi C."/>
            <person name="Ritland K."/>
            <person name="Rouze P."/>
            <person name="Ryaboy D."/>
            <person name="Schmutz J."/>
            <person name="Schrader J."/>
            <person name="Segerman B."/>
            <person name="Shin H."/>
            <person name="Siddiqui A."/>
            <person name="Sterky F."/>
            <person name="Terry A."/>
            <person name="Tsai C.J."/>
            <person name="Uberbacher E."/>
            <person name="Unneberg P."/>
            <person name="Vahala J."/>
            <person name="Wall K."/>
            <person name="Wessler S."/>
            <person name="Yang G."/>
            <person name="Yin T."/>
            <person name="Douglas C."/>
            <person name="Marra M."/>
            <person name="Sandberg G."/>
            <person name="Van de Peer Y."/>
            <person name="Rokhsar D."/>
        </authorList>
    </citation>
    <scope>NUCLEOTIDE SEQUENCE [LARGE SCALE GENOMIC DNA]</scope>
    <source>
        <strain evidence="2">cv. Nisqually</strain>
    </source>
</reference>
<gene>
    <name evidence="1" type="ORF">POPTR_008G106100</name>
</gene>
<evidence type="ECO:0000313" key="2">
    <source>
        <dbReference type="Proteomes" id="UP000006729"/>
    </source>
</evidence>
<protein>
    <submittedName>
        <fullName evidence="1">Uncharacterized protein</fullName>
    </submittedName>
</protein>
<dbReference type="EMBL" id="CM009297">
    <property type="protein sequence ID" value="PNT23914.1"/>
    <property type="molecule type" value="Genomic_DNA"/>
</dbReference>
<name>A0A2K1ZF57_POPTR</name>
<proteinExistence type="predicted"/>
<organism evidence="1 2">
    <name type="scientific">Populus trichocarpa</name>
    <name type="common">Western balsam poplar</name>
    <name type="synonym">Populus balsamifera subsp. trichocarpa</name>
    <dbReference type="NCBI Taxonomy" id="3694"/>
    <lineage>
        <taxon>Eukaryota</taxon>
        <taxon>Viridiplantae</taxon>
        <taxon>Streptophyta</taxon>
        <taxon>Embryophyta</taxon>
        <taxon>Tracheophyta</taxon>
        <taxon>Spermatophyta</taxon>
        <taxon>Magnoliopsida</taxon>
        <taxon>eudicotyledons</taxon>
        <taxon>Gunneridae</taxon>
        <taxon>Pentapetalae</taxon>
        <taxon>rosids</taxon>
        <taxon>fabids</taxon>
        <taxon>Malpighiales</taxon>
        <taxon>Salicaceae</taxon>
        <taxon>Saliceae</taxon>
        <taxon>Populus</taxon>
    </lineage>
</organism>